<dbReference type="InterPro" id="IPR036188">
    <property type="entry name" value="FAD/NAD-bd_sf"/>
</dbReference>
<keyword evidence="6" id="KW-0614">Plasmid</keyword>
<name>Q52VQ6_PSEFL</name>
<keyword evidence="2" id="KW-0274">FAD</keyword>
<evidence type="ECO:0000256" key="1">
    <source>
        <dbReference type="ARBA" id="ARBA00022630"/>
    </source>
</evidence>
<reference evidence="6" key="2">
    <citation type="submission" date="2009-05" db="EMBL/GenBank/DDBJ databases">
        <title>Conjugal transfer and mobilization capacity of the completely sequenced naphthalene plasmid pNAH20 from multiplasmid strain Pseudomonas fluorescens PC20.</title>
        <authorList>
            <person name="Heinaru E."/>
            <person name="Vedler E."/>
            <person name="Jutkina J."/>
            <person name="Lehiste M."/>
            <person name="Heinaru A."/>
        </authorList>
    </citation>
    <scope>NUCLEOTIDE SEQUENCE</scope>
    <source>
        <strain evidence="6">PC20</strain>
        <plasmid evidence="6">pNAH20</plasmid>
    </source>
</reference>
<dbReference type="GO" id="GO:0018658">
    <property type="term" value="F:salicylate 1-monooxygenase activity"/>
    <property type="evidence" value="ECO:0007669"/>
    <property type="project" value="UniProtKB-EC"/>
</dbReference>
<evidence type="ECO:0000256" key="2">
    <source>
        <dbReference type="ARBA" id="ARBA00022827"/>
    </source>
</evidence>
<dbReference type="SMR" id="Q52VQ6"/>
<dbReference type="InterPro" id="IPR002938">
    <property type="entry name" value="FAD-bd"/>
</dbReference>
<dbReference type="Gene3D" id="3.50.50.60">
    <property type="entry name" value="FAD/NAD(P)-binding domain"/>
    <property type="match status" value="1"/>
</dbReference>
<evidence type="ECO:0000256" key="4">
    <source>
        <dbReference type="NCBIfam" id="TIGR03219"/>
    </source>
</evidence>
<evidence type="ECO:0000313" key="6">
    <source>
        <dbReference type="EMBL" id="AAY21679.2"/>
    </source>
</evidence>
<dbReference type="Pfam" id="PF01494">
    <property type="entry name" value="FAD_binding_3"/>
    <property type="match status" value="2"/>
</dbReference>
<dbReference type="PANTHER" id="PTHR46720">
    <property type="entry name" value="HYDROXYLASE, PUTATIVE (AFU_ORTHOLOGUE AFUA_3G01460)-RELATED"/>
    <property type="match status" value="1"/>
</dbReference>
<feature type="domain" description="FAD-binding" evidence="5">
    <location>
        <begin position="14"/>
        <end position="176"/>
    </location>
</feature>
<dbReference type="InterPro" id="IPR051104">
    <property type="entry name" value="FAD_monoxygenase"/>
</dbReference>
<dbReference type="EMBL" id="AY887963">
    <property type="protein sequence ID" value="AAY21679.2"/>
    <property type="molecule type" value="Genomic_DNA"/>
</dbReference>
<dbReference type="AlphaFoldDB" id="Q52VQ6"/>
<dbReference type="EC" id="1.14.13.1" evidence="4"/>
<sequence length="438" mass="47890">MSTSMKNNKPGLRIGIIGGGISGVALALELCRYSHLQVQLFECAPAFGEVGAGVSFGPNAVRAIVGLGLGEAYLQVADRTSEPWEDVWFEWRRGRDASYLGATIAPGVGQSSVHRADFLDALVNHLPKGIAQFRKRATQVEQKGGEVQVLFADGTEHRCDLLIGADGIKSALRSHVLEGQGLAPQVPRFSGTCAYRGMVDSLHLREAYRAQGIDEHLVDVPQMYLGLDGHILTFPVRNGRLINVVAFISDRSEPKPNWPADAPWVRDVSQREMLDAFAGWGDAARTLLECIPAPTLWALHDLAELPGYVHGRVVLIGDAAHAMLPHQGAGAAQGLEDAYFLARLLGDTQVDADNLAELLEAYDDLRRPRACRVQRTSRETGELYEFRDPVVGANEHLLGENLATRFDWLWSHDLDADLAEARARLGWENGSRGVLRQG</sequence>
<dbReference type="InterPro" id="IPR017631">
    <property type="entry name" value="Salicylate_mOase"/>
</dbReference>
<gene>
    <name evidence="6" type="primary">nahG</name>
</gene>
<dbReference type="PANTHER" id="PTHR46720:SF3">
    <property type="entry name" value="FAD-BINDING DOMAIN-CONTAINING PROTEIN-RELATED"/>
    <property type="match status" value="1"/>
</dbReference>
<keyword evidence="3" id="KW-0560">Oxidoreductase</keyword>
<evidence type="ECO:0000256" key="3">
    <source>
        <dbReference type="ARBA" id="ARBA00023002"/>
    </source>
</evidence>
<keyword evidence="1" id="KW-0285">Flavoprotein</keyword>
<dbReference type="SUPFAM" id="SSF54373">
    <property type="entry name" value="FAD-linked reductases, C-terminal domain"/>
    <property type="match status" value="1"/>
</dbReference>
<dbReference type="SUPFAM" id="SSF51905">
    <property type="entry name" value="FAD/NAD(P)-binding domain"/>
    <property type="match status" value="1"/>
</dbReference>
<geneLocation type="plasmid" evidence="6">
    <name>pNAH20</name>
</geneLocation>
<dbReference type="NCBIfam" id="TIGR03219">
    <property type="entry name" value="salicylate_mono"/>
    <property type="match status" value="1"/>
</dbReference>
<accession>Q52VQ6</accession>
<reference evidence="6" key="1">
    <citation type="journal article" date="2000" name="FEMS Microbiol. Ecol.">
        <title>Three types of phenol and p-cresol catabolism in phenol- and p-cresol-degrading bacteria isolated from river water continuously polluted with phenolic compounds.</title>
        <authorList>
            <person name="Heinaru E."/>
            <person name="Truu J."/>
            <person name="Stottmeister U."/>
            <person name="Heinaru A."/>
        </authorList>
    </citation>
    <scope>NUCLEOTIDE SEQUENCE</scope>
    <source>
        <strain evidence="6">PC20</strain>
        <plasmid evidence="6">pNAH20</plasmid>
    </source>
</reference>
<evidence type="ECO:0000259" key="5">
    <source>
        <dbReference type="Pfam" id="PF01494"/>
    </source>
</evidence>
<protein>
    <recommendedName>
        <fullName evidence="4">Salicylate 1-monooxygenase</fullName>
        <ecNumber evidence="4">1.14.13.1</ecNumber>
    </recommendedName>
</protein>
<feature type="domain" description="FAD-binding" evidence="5">
    <location>
        <begin position="308"/>
        <end position="375"/>
    </location>
</feature>
<organism evidence="6">
    <name type="scientific">Pseudomonas fluorescens</name>
    <dbReference type="NCBI Taxonomy" id="294"/>
    <lineage>
        <taxon>Bacteria</taxon>
        <taxon>Pseudomonadati</taxon>
        <taxon>Pseudomonadota</taxon>
        <taxon>Gammaproteobacteria</taxon>
        <taxon>Pseudomonadales</taxon>
        <taxon>Pseudomonadaceae</taxon>
        <taxon>Pseudomonas</taxon>
    </lineage>
</organism>
<dbReference type="PRINTS" id="PR00420">
    <property type="entry name" value="RNGMNOXGNASE"/>
</dbReference>
<dbReference type="GO" id="GO:0071949">
    <property type="term" value="F:FAD binding"/>
    <property type="evidence" value="ECO:0007669"/>
    <property type="project" value="InterPro"/>
</dbReference>
<dbReference type="GO" id="GO:0044550">
    <property type="term" value="P:secondary metabolite biosynthetic process"/>
    <property type="evidence" value="ECO:0007669"/>
    <property type="project" value="TreeGrafter"/>
</dbReference>
<proteinExistence type="predicted"/>